<dbReference type="GO" id="GO:0052656">
    <property type="term" value="F:L-isoleucine-2-oxoglutarate transaminase activity"/>
    <property type="evidence" value="ECO:0007669"/>
    <property type="project" value="RHEA"/>
</dbReference>
<comment type="pathway">
    <text evidence="4 17">Amino-acid biosynthesis; L-valine biosynthesis; L-valine from pyruvate: step 4/4.</text>
</comment>
<dbReference type="eggNOG" id="COG0115">
    <property type="taxonomic scope" value="Bacteria"/>
</dbReference>
<evidence type="ECO:0000256" key="11">
    <source>
        <dbReference type="ARBA" id="ARBA00023304"/>
    </source>
</evidence>
<evidence type="ECO:0000256" key="6">
    <source>
        <dbReference type="ARBA" id="ARBA00009320"/>
    </source>
</evidence>
<dbReference type="InterPro" id="IPR005785">
    <property type="entry name" value="B_amino_transI"/>
</dbReference>
<dbReference type="GO" id="GO:0052655">
    <property type="term" value="F:L-valine-2-oxoglutarate transaminase activity"/>
    <property type="evidence" value="ECO:0007669"/>
    <property type="project" value="RHEA"/>
</dbReference>
<comment type="similarity">
    <text evidence="6 15">Belongs to the class-IV pyridoxal-phosphate-dependent aminotransferase family.</text>
</comment>
<dbReference type="UniPathway" id="UPA00049">
    <property type="reaction ID" value="UER00062"/>
</dbReference>
<dbReference type="InterPro" id="IPR018300">
    <property type="entry name" value="Aminotrans_IV_CS"/>
</dbReference>
<dbReference type="EMBL" id="CP002739">
    <property type="protein sequence ID" value="AEF17569.1"/>
    <property type="molecule type" value="Genomic_DNA"/>
</dbReference>
<reference evidence="18" key="1">
    <citation type="submission" date="2011-05" db="EMBL/GenBank/DDBJ databases">
        <title>Complete sequence of Thermoanaerobacterium xylanolyticum LX-11.</title>
        <authorList>
            <consortium name="US DOE Joint Genome Institute"/>
            <person name="Lucas S."/>
            <person name="Han J."/>
            <person name="Lapidus A."/>
            <person name="Cheng J.-F."/>
            <person name="Goodwin L."/>
            <person name="Pitluck S."/>
            <person name="Peters L."/>
            <person name="Mikhailova N."/>
            <person name="Lu M."/>
            <person name="Han C."/>
            <person name="Tapia R."/>
            <person name="Land M."/>
            <person name="Hauser L."/>
            <person name="Kyrpides N."/>
            <person name="Ivanova N."/>
            <person name="Pagani I."/>
            <person name="Hemme C."/>
            <person name="Woyke T."/>
        </authorList>
    </citation>
    <scope>NUCLEOTIDE SEQUENCE</scope>
    <source>
        <strain evidence="18">LX-11</strain>
    </source>
</reference>
<comment type="catalytic activity">
    <reaction evidence="13 17">
        <text>L-isoleucine + 2-oxoglutarate = (S)-3-methyl-2-oxopentanoate + L-glutamate</text>
        <dbReference type="Rhea" id="RHEA:24801"/>
        <dbReference type="ChEBI" id="CHEBI:16810"/>
        <dbReference type="ChEBI" id="CHEBI:29985"/>
        <dbReference type="ChEBI" id="CHEBI:35146"/>
        <dbReference type="ChEBI" id="CHEBI:58045"/>
        <dbReference type="EC" id="2.6.1.42"/>
    </reaction>
</comment>
<comment type="pathway">
    <text evidence="3 17">Amino-acid biosynthesis; L-isoleucine biosynthesis; L-isoleucine from 2-oxobutanoate: step 4/4.</text>
</comment>
<evidence type="ECO:0000256" key="3">
    <source>
        <dbReference type="ARBA" id="ARBA00004824"/>
    </source>
</evidence>
<sequence length="290" mass="32041">MPVVFLNGEFVDSEKAAVSVFDHGFLYGDGVFEGIRAYDGVVFKLDDHLKRLYNMAKALLLDVPYSKEEMADKVLETVRRNNLKDAYIRLVVSRGKGDLGLDPYKCSKPTVVIIADKITLYPDEMYQNGLKIITSTFRRNSIQTLDPQIKSLNYLNNILAKIEAVKAGYPEALLLNLEGYVAECTGDNVFIVSDGILYTPPSAAGALGGITRATVIDIANKLGIPVVEKYFSLFNVYTADECFLTGTAAEAIPVTEVDKRVIGNGKPGEITKKIIEEFKNVRTLYGTKVY</sequence>
<evidence type="ECO:0000256" key="1">
    <source>
        <dbReference type="ARBA" id="ARBA00001933"/>
    </source>
</evidence>
<comment type="catalytic activity">
    <reaction evidence="14 17">
        <text>L-leucine + 2-oxoglutarate = 4-methyl-2-oxopentanoate + L-glutamate</text>
        <dbReference type="Rhea" id="RHEA:18321"/>
        <dbReference type="ChEBI" id="CHEBI:16810"/>
        <dbReference type="ChEBI" id="CHEBI:17865"/>
        <dbReference type="ChEBI" id="CHEBI:29985"/>
        <dbReference type="ChEBI" id="CHEBI:57427"/>
        <dbReference type="EC" id="2.6.1.42"/>
    </reaction>
</comment>
<comment type="pathway">
    <text evidence="5 17">Amino-acid biosynthesis; L-leucine biosynthesis; L-leucine from 3-methyl-2-oxobutanoate: step 4/4.</text>
</comment>
<evidence type="ECO:0000256" key="12">
    <source>
        <dbReference type="ARBA" id="ARBA00048212"/>
    </source>
</evidence>
<dbReference type="HOGENOM" id="CLU_020844_3_0_9"/>
<keyword evidence="7 17" id="KW-0032">Aminotransferase</keyword>
<evidence type="ECO:0000256" key="7">
    <source>
        <dbReference type="ARBA" id="ARBA00022576"/>
    </source>
</evidence>
<dbReference type="RefSeq" id="WP_013788305.1">
    <property type="nucleotide sequence ID" value="NC_015555.1"/>
</dbReference>
<evidence type="ECO:0000256" key="10">
    <source>
        <dbReference type="ARBA" id="ARBA00022898"/>
    </source>
</evidence>
<dbReference type="Gene3D" id="3.30.470.10">
    <property type="match status" value="1"/>
</dbReference>
<dbReference type="AlphaFoldDB" id="F6BH96"/>
<keyword evidence="19" id="KW-1185">Reference proteome</keyword>
<protein>
    <recommendedName>
        <fullName evidence="17">Branched-chain-amino-acid aminotransferase</fullName>
        <shortName evidence="17">BCAT</shortName>
        <ecNumber evidence="17">2.6.1.42</ecNumber>
    </recommendedName>
</protein>
<dbReference type="PANTHER" id="PTHR42743">
    <property type="entry name" value="AMINO-ACID AMINOTRANSFERASE"/>
    <property type="match status" value="1"/>
</dbReference>
<evidence type="ECO:0000313" key="18">
    <source>
        <dbReference type="EMBL" id="AEF17569.1"/>
    </source>
</evidence>
<dbReference type="FunFam" id="3.20.10.10:FF:000002">
    <property type="entry name" value="D-alanine aminotransferase"/>
    <property type="match status" value="1"/>
</dbReference>
<evidence type="ECO:0000313" key="19">
    <source>
        <dbReference type="Proteomes" id="UP000007239"/>
    </source>
</evidence>
<dbReference type="STRING" id="858215.Thexy_1537"/>
<evidence type="ECO:0000256" key="5">
    <source>
        <dbReference type="ARBA" id="ARBA00005072"/>
    </source>
</evidence>
<evidence type="ECO:0000256" key="14">
    <source>
        <dbReference type="ARBA" id="ARBA00049229"/>
    </source>
</evidence>
<dbReference type="InterPro" id="IPR001544">
    <property type="entry name" value="Aminotrans_IV"/>
</dbReference>
<dbReference type="Pfam" id="PF01063">
    <property type="entry name" value="Aminotran_4"/>
    <property type="match status" value="1"/>
</dbReference>
<gene>
    <name evidence="17" type="primary">ilvE</name>
    <name evidence="18" type="ordered locus">Thexy_1537</name>
</gene>
<dbReference type="NCBIfam" id="TIGR01122">
    <property type="entry name" value="ilvE_I"/>
    <property type="match status" value="1"/>
</dbReference>
<evidence type="ECO:0000256" key="2">
    <source>
        <dbReference type="ARBA" id="ARBA00003109"/>
    </source>
</evidence>
<evidence type="ECO:0000256" key="17">
    <source>
        <dbReference type="RuleBase" id="RU364094"/>
    </source>
</evidence>
<dbReference type="InterPro" id="IPR043132">
    <property type="entry name" value="BCAT-like_C"/>
</dbReference>
<evidence type="ECO:0000256" key="9">
    <source>
        <dbReference type="ARBA" id="ARBA00022679"/>
    </source>
</evidence>
<dbReference type="PROSITE" id="PS00770">
    <property type="entry name" value="AA_TRANSFER_CLASS_4"/>
    <property type="match status" value="1"/>
</dbReference>
<dbReference type="GO" id="GO:0052654">
    <property type="term" value="F:L-leucine-2-oxoglutarate transaminase activity"/>
    <property type="evidence" value="ECO:0007669"/>
    <property type="project" value="RHEA"/>
</dbReference>
<dbReference type="InterPro" id="IPR036038">
    <property type="entry name" value="Aminotransferase-like"/>
</dbReference>
<organism evidence="18 19">
    <name type="scientific">Thermoanaerobacterium xylanolyticum (strain ATCC 49914 / DSM 7097 / LX-11)</name>
    <dbReference type="NCBI Taxonomy" id="858215"/>
    <lineage>
        <taxon>Bacteria</taxon>
        <taxon>Bacillati</taxon>
        <taxon>Bacillota</taxon>
        <taxon>Clostridia</taxon>
        <taxon>Thermoanaerobacterales</taxon>
        <taxon>Thermoanaerobacteraceae</taxon>
        <taxon>Thermoanaerobacterium</taxon>
    </lineage>
</organism>
<keyword evidence="10 16" id="KW-0663">Pyridoxal phosphate</keyword>
<dbReference type="SUPFAM" id="SSF56752">
    <property type="entry name" value="D-aminoacid aminotransferase-like PLP-dependent enzymes"/>
    <property type="match status" value="1"/>
</dbReference>
<comment type="function">
    <text evidence="2 17">Acts on leucine, isoleucine and valine.</text>
</comment>
<keyword evidence="8 17" id="KW-0028">Amino-acid biosynthesis</keyword>
<evidence type="ECO:0000256" key="8">
    <source>
        <dbReference type="ARBA" id="ARBA00022605"/>
    </source>
</evidence>
<name>F6BH96_THEXL</name>
<dbReference type="CDD" id="cd01558">
    <property type="entry name" value="D-AAT_like"/>
    <property type="match status" value="1"/>
</dbReference>
<proteinExistence type="inferred from homology"/>
<dbReference type="InterPro" id="IPR043131">
    <property type="entry name" value="BCAT-like_N"/>
</dbReference>
<dbReference type="NCBIfam" id="NF006185">
    <property type="entry name" value="PRK08320.1"/>
    <property type="match status" value="1"/>
</dbReference>
<dbReference type="UniPathway" id="UPA00047">
    <property type="reaction ID" value="UER00058"/>
</dbReference>
<dbReference type="UniPathway" id="UPA00048">
    <property type="reaction ID" value="UER00073"/>
</dbReference>
<evidence type="ECO:0000256" key="16">
    <source>
        <dbReference type="RuleBase" id="RU004516"/>
    </source>
</evidence>
<evidence type="ECO:0000256" key="13">
    <source>
        <dbReference type="ARBA" id="ARBA00048798"/>
    </source>
</evidence>
<comment type="catalytic activity">
    <reaction evidence="12 17">
        <text>L-valine + 2-oxoglutarate = 3-methyl-2-oxobutanoate + L-glutamate</text>
        <dbReference type="Rhea" id="RHEA:24813"/>
        <dbReference type="ChEBI" id="CHEBI:11851"/>
        <dbReference type="ChEBI" id="CHEBI:16810"/>
        <dbReference type="ChEBI" id="CHEBI:29985"/>
        <dbReference type="ChEBI" id="CHEBI:57762"/>
        <dbReference type="EC" id="2.6.1.42"/>
    </reaction>
</comment>
<dbReference type="InterPro" id="IPR050571">
    <property type="entry name" value="Class-IV_PLP-Dep_Aminotrnsfr"/>
</dbReference>
<evidence type="ECO:0000256" key="15">
    <source>
        <dbReference type="RuleBase" id="RU004106"/>
    </source>
</evidence>
<dbReference type="GO" id="GO:0005829">
    <property type="term" value="C:cytosol"/>
    <property type="evidence" value="ECO:0007669"/>
    <property type="project" value="TreeGrafter"/>
</dbReference>
<dbReference type="EC" id="2.6.1.42" evidence="17"/>
<dbReference type="KEGG" id="txy:Thexy_1537"/>
<keyword evidence="9 17" id="KW-0808">Transferase</keyword>
<dbReference type="GO" id="GO:0009099">
    <property type="term" value="P:L-valine biosynthetic process"/>
    <property type="evidence" value="ECO:0007669"/>
    <property type="project" value="UniProtKB-UniPathway"/>
</dbReference>
<dbReference type="FunFam" id="3.30.470.10:FF:000006">
    <property type="entry name" value="Branched-chain-amino-acid aminotransferase"/>
    <property type="match status" value="1"/>
</dbReference>
<evidence type="ECO:0000256" key="4">
    <source>
        <dbReference type="ARBA" id="ARBA00004931"/>
    </source>
</evidence>
<dbReference type="NCBIfam" id="NF005146">
    <property type="entry name" value="PRK06606.1"/>
    <property type="match status" value="1"/>
</dbReference>
<keyword evidence="11 17" id="KW-0100">Branched-chain amino acid biosynthesis</keyword>
<accession>F6BH96</accession>
<dbReference type="GO" id="GO:0009098">
    <property type="term" value="P:L-leucine biosynthetic process"/>
    <property type="evidence" value="ECO:0007669"/>
    <property type="project" value="UniProtKB-UniPathway"/>
</dbReference>
<dbReference type="GO" id="GO:0009097">
    <property type="term" value="P:isoleucine biosynthetic process"/>
    <property type="evidence" value="ECO:0007669"/>
    <property type="project" value="UniProtKB-UniPathway"/>
</dbReference>
<dbReference type="Proteomes" id="UP000007239">
    <property type="component" value="Chromosome"/>
</dbReference>
<dbReference type="PANTHER" id="PTHR42743:SF11">
    <property type="entry name" value="AMINODEOXYCHORISMATE LYASE"/>
    <property type="match status" value="1"/>
</dbReference>
<dbReference type="Gene3D" id="3.20.10.10">
    <property type="entry name" value="D-amino Acid Aminotransferase, subunit A, domain 2"/>
    <property type="match status" value="1"/>
</dbReference>
<comment type="cofactor">
    <cofactor evidence="1 16">
        <name>pyridoxal 5'-phosphate</name>
        <dbReference type="ChEBI" id="CHEBI:597326"/>
    </cofactor>
</comment>